<accession>A0A0F6SEH5</accession>
<dbReference type="InterPro" id="IPR014030">
    <property type="entry name" value="Ketoacyl_synth_N"/>
</dbReference>
<dbReference type="InterPro" id="IPR050091">
    <property type="entry name" value="PKS_NRPS_Biosynth_Enz"/>
</dbReference>
<evidence type="ECO:0000256" key="5">
    <source>
        <dbReference type="ARBA" id="ARBA00022553"/>
    </source>
</evidence>
<dbReference type="CDD" id="cd00833">
    <property type="entry name" value="PKS"/>
    <property type="match status" value="1"/>
</dbReference>
<sequence length="2603" mass="278915">MKRARFAPIAIVGRACVLPGALSPEALWELVAAGRDAITPAPEDRWGVRKEDVLGPANEPSGDRAWSDRGGYVRGFEHIFDPSGFGIDAREVKRLDPLFQWVLHTAREALRDANRLSEGRAKGGADRTGAILGNLSFPTATMSRYAASVWLEGTPFAPATGAIDPRNRFMSGLPAHLLSRALGVGGPRFALDAACASSLYAIALACDALHEGRADTMLAGAVNCADDLFIHVGFCALQAMSKTGRSRPFHPDADGLVPSEGAAILVLRRLDDALRDGERVLGVIRGVGLANDGRGRGLLAPSEDGQIRAMRAAWDVAGLDPSSVEYVECHATGTPVGDATEIRSMTRTFEGTRELPIGSLKANLGHLVTVAGAAGLMKVLSAFEHGTKPPTPHLDRTTSALDGTPLRVVRAPEPWTSSGPRRAAISAFGFGGNDAHLVVEEWRGQRIDVEAAAPKPRIAIVGVGARVGDGVSRADLASDLATGHTRMRDGAARAREVVLALEGLRFPPVDLQRSIAQQTLLLAAAREAATQVPQVRADRAAAIVGMGCDPEVARWGARWRLVEIAKREGWDEATLRKARDGIAPSLDAATVVGTMPNIPANRVNSQLDVSGASFTVSAEEASGVRALELARRALERREIDVAYVGAVDASAEPVHRRASDAVLGRVELPGDAAVVVVLMREDDARREGATVLAVIDDDARGEALALGDAGTSLAPLFGRAHAAWGLVHVAAGALAIHHGVRLRVAAGAIERWRERRAEIVIDALEGERSVIRLRAPEGSAPAPIQPVPAPSGPVLRLPAHPAPPRVDVLPVKPRMQRMDPAPSLPPILNGKEHHEPFTPAKPTAQPHAPAQAQAHARSPSPSPSHALAPSPSHALAPSPSHPPSPSHSHPPSPSPSQPPSHAPSPSPSSPHAQILARVAEHQRALGAMHRDFLAQQSALHEQFLRARQSAMFVLLGGAAAAPSVGSQPPSVVPATSDVRSQPPSVVPTSSDVRSQPPSVVPASSNVRSQPPSVVPASSDVRSQPPSVVPASSDVRSQPPSVLAAAPSVVSSAPAARPAAPTRSRALQPDPPRPPTGRSWSRSELEIHAGGRISEIFGELFAQQDEHAVQVRMPMEPMLLADRVVGIEAVPGILGRGLSDGGAAVIGKDGKGTVWTETDIRWDSWWLHEGRMPAGILIEAGQADLFLISYMGADFLNKGKRAYRLLGCELTYHRSPPVPGETIRYDIHVDGHANQGDVRLFFFHYDCRVVNPDGTAGEPVLTVRRGQAGFFTRAELDDSAGILWKPEEQEIVKDARVDAPLLPLARTTFEREHLDAFARGDVVSCFGPAFTPTNAHVRTPRIAGGRMLFFDRVDALDSSGGPWKRGYLKATRHITPDDWFFPGHFHNDPCMPGTLMFEGCLQALSFYLAAQGVTVERDGWRFEPVTGEPYKMLCRGQVVPESKELVYEVFVEEIHDGPIPTIYADLLCTVDGLGAFHTRRMGLRLVPDWPISQHPRLVAGDALPPAPGHEPLALTQADPQKPVARAPNGPSEGFPFDYASLLACAWGKPSTAFGKIYERFDGVRKVARLPGPPYHFMSRVIDVKGPMGEAKSGAEVTVDYDVPRDAWYFAENGAASMPMCVLMEAALQPCGWLASYVGCALTSEEDLLFRNLDGKGTLHAEVLPSSGTLRTHAKLKSLSKSGTMIIVAFDVRCTVGEQLVYTLDTVFGFFPKAAFENQAGLPISDAQRALFASGGDTVLDLRARPAHLTTGSAKLATPFLLMLDRVVHWDPKGGAKGLGALRAEKDVDPGEWFFKAHFFQDPVQPGSLGIEAMCQLLQLFMLETKMHEGMKRPRLEPIAVGKVLTWKYRGQVVPTNGVIGCTLEVTEVGRDERGAFAIADASLWVDGKRIYDAKNLGMRIVDDGDAPTTSDDGEETIDPASIADHCPTWVIPALPAMSMLDRIAAAAKRATGRDVIEVREMQIQRWITTASGPAKIRARVTPSAQEGVLDAVLEVFRDARDPRLSRFEPAATAKVRVGAYPAAPAPLAPLADARVVPSPYSTGQLFHGPTFQRQRELKMGRAGSSARLDASGKTGELHPIVLDAATHGVPHDAMESWDARIPPGRAAYPYRIERAAFFAAAPTGGEVRVEARAAGFDGHARVSLQLVTGDRVWCEIDLVEVLLPKGPIGVAPPLARQAFLRDRKHVSGVALAQPIDASTSKLDVRDLAASNWLPGTVERVYAIPSGRDVATEVAIKDHVARSTASHPSRVEVDGVRARSAHEPLGPRVVSVSRDETSMVVKDAAPIALDVAPIRAFWRERFGIGAWAGEDLFLTLIERFVRRVHLADPDAFAKIRGKSALFLANHQVGVESLLFGITISALNGLSTLTLAKKEHRDTWLGKLIMHAFAYPGVVDPRVIAYFDRSDPASLPTILGELGAMMRSSGKNVVIHVEGTRALSCAQPITKMSGVFVDMAITLGTPIVPVRFVGGLPREPLAERIEMPFGMGRQDYFVGAPIDPVELQAMPYKERTDRVLAAINALGPGHEREAPFEHDASLERAADERAQRTGAMLPLATISEVLASRASVLGPELATMITSGRAPSTGDAAKDAWLAELAAQLLGPRR</sequence>
<keyword evidence="9" id="KW-0456">Lyase</keyword>
<dbReference type="RefSeq" id="WP_053232467.1">
    <property type="nucleotide sequence ID" value="NZ_CP011125.1"/>
</dbReference>
<dbReference type="PANTHER" id="PTHR43775:SF37">
    <property type="entry name" value="SI:DKEY-61P9.11"/>
    <property type="match status" value="1"/>
</dbReference>
<dbReference type="UniPathway" id="UPA00094"/>
<evidence type="ECO:0000256" key="1">
    <source>
        <dbReference type="ARBA" id="ARBA00005194"/>
    </source>
</evidence>
<evidence type="ECO:0000256" key="9">
    <source>
        <dbReference type="ARBA" id="ARBA00023239"/>
    </source>
</evidence>
<dbReference type="PROSITE" id="PS52004">
    <property type="entry name" value="KS3_2"/>
    <property type="match status" value="1"/>
</dbReference>
<protein>
    <submittedName>
        <fullName evidence="13">Omega-3 polyunsaturated fatty acid synthase subunit, PfaB</fullName>
    </submittedName>
</protein>
<keyword evidence="8" id="KW-0275">Fatty acid biosynthesis</keyword>
<gene>
    <name evidence="13" type="ORF">DB32_002353</name>
</gene>
<dbReference type="PANTHER" id="PTHR43775">
    <property type="entry name" value="FATTY ACID SYNTHASE"/>
    <property type="match status" value="1"/>
</dbReference>
<dbReference type="InterPro" id="IPR029069">
    <property type="entry name" value="HotDog_dom_sf"/>
</dbReference>
<keyword evidence="14" id="KW-1185">Reference proteome</keyword>
<reference evidence="13 14" key="1">
    <citation type="submission" date="2015-03" db="EMBL/GenBank/DDBJ databases">
        <title>Genome assembly of Sandaracinus amylolyticus DSM 53668.</title>
        <authorList>
            <person name="Sharma G."/>
            <person name="Subramanian S."/>
        </authorList>
    </citation>
    <scope>NUCLEOTIDE SEQUENCE [LARGE SCALE GENOMIC DNA]</scope>
    <source>
        <strain evidence="13 14">DSM 53668</strain>
    </source>
</reference>
<evidence type="ECO:0000313" key="13">
    <source>
        <dbReference type="EMBL" id="AKF05204.1"/>
    </source>
</evidence>
<comment type="similarity">
    <text evidence="10">Belongs to the thiolase-like superfamily. Beta-ketoacyl-ACP synthases family.</text>
</comment>
<feature type="compositionally biased region" description="Low complexity" evidence="11">
    <location>
        <begin position="1036"/>
        <end position="1065"/>
    </location>
</feature>
<evidence type="ECO:0000256" key="3">
    <source>
        <dbReference type="ARBA" id="ARBA00022450"/>
    </source>
</evidence>
<dbReference type="SMART" id="SM00825">
    <property type="entry name" value="PKS_KS"/>
    <property type="match status" value="1"/>
</dbReference>
<feature type="compositionally biased region" description="Low complexity" evidence="11">
    <location>
        <begin position="960"/>
        <end position="974"/>
    </location>
</feature>
<evidence type="ECO:0000256" key="10">
    <source>
        <dbReference type="RuleBase" id="RU003694"/>
    </source>
</evidence>
<dbReference type="SUPFAM" id="SSF53901">
    <property type="entry name" value="Thiolase-like"/>
    <property type="match status" value="2"/>
</dbReference>
<dbReference type="Gene3D" id="3.40.47.10">
    <property type="match status" value="2"/>
</dbReference>
<feature type="region of interest" description="Disordered" evidence="11">
    <location>
        <begin position="960"/>
        <end position="1081"/>
    </location>
</feature>
<dbReference type="Pfam" id="PF07977">
    <property type="entry name" value="FabA"/>
    <property type="match status" value="3"/>
</dbReference>
<dbReference type="GO" id="GO:0006633">
    <property type="term" value="P:fatty acid biosynthetic process"/>
    <property type="evidence" value="ECO:0007669"/>
    <property type="project" value="UniProtKB-UniPathway"/>
</dbReference>
<evidence type="ECO:0000313" key="14">
    <source>
        <dbReference type="Proteomes" id="UP000034883"/>
    </source>
</evidence>
<dbReference type="Pfam" id="PF02801">
    <property type="entry name" value="Ketoacyl-synt_C"/>
    <property type="match status" value="1"/>
</dbReference>
<evidence type="ECO:0000256" key="2">
    <source>
        <dbReference type="ARBA" id="ARBA00006714"/>
    </source>
</evidence>
<dbReference type="Proteomes" id="UP000034883">
    <property type="component" value="Chromosome"/>
</dbReference>
<dbReference type="Pfam" id="PF01553">
    <property type="entry name" value="Acyltransferase"/>
    <property type="match status" value="1"/>
</dbReference>
<comment type="pathway">
    <text evidence="1">Lipid metabolism; fatty acid biosynthesis.</text>
</comment>
<keyword evidence="7" id="KW-0443">Lipid metabolism</keyword>
<feature type="compositionally biased region" description="Low complexity" evidence="11">
    <location>
        <begin position="844"/>
        <end position="878"/>
    </location>
</feature>
<dbReference type="EMBL" id="CP011125">
    <property type="protein sequence ID" value="AKF05204.1"/>
    <property type="molecule type" value="Genomic_DNA"/>
</dbReference>
<dbReference type="SMART" id="SM00563">
    <property type="entry name" value="PlsC"/>
    <property type="match status" value="1"/>
</dbReference>
<evidence type="ECO:0000256" key="11">
    <source>
        <dbReference type="SAM" id="MobiDB-lite"/>
    </source>
</evidence>
<feature type="region of interest" description="Disordered" evidence="11">
    <location>
        <begin position="1507"/>
        <end position="1527"/>
    </location>
</feature>
<dbReference type="InterPro" id="IPR020841">
    <property type="entry name" value="PKS_Beta-ketoAc_synthase_dom"/>
</dbReference>
<evidence type="ECO:0000256" key="8">
    <source>
        <dbReference type="ARBA" id="ARBA00023160"/>
    </source>
</evidence>
<dbReference type="InterPro" id="IPR002123">
    <property type="entry name" value="Plipid/glycerol_acylTrfase"/>
</dbReference>
<feature type="domain" description="Ketosynthase family 3 (KS3)" evidence="12">
    <location>
        <begin position="6"/>
        <end position="441"/>
    </location>
</feature>
<evidence type="ECO:0000259" key="12">
    <source>
        <dbReference type="PROSITE" id="PS52004"/>
    </source>
</evidence>
<evidence type="ECO:0000256" key="6">
    <source>
        <dbReference type="ARBA" id="ARBA00022832"/>
    </source>
</evidence>
<evidence type="ECO:0000256" key="7">
    <source>
        <dbReference type="ARBA" id="ARBA00023098"/>
    </source>
</evidence>
<dbReference type="InterPro" id="IPR014031">
    <property type="entry name" value="Ketoacyl_synth_C"/>
</dbReference>
<proteinExistence type="inferred from homology"/>
<comment type="similarity">
    <text evidence="2">Belongs to the thioester dehydratase family. FabA subfamily.</text>
</comment>
<dbReference type="GO" id="GO:0071770">
    <property type="term" value="P:DIM/DIP cell wall layer assembly"/>
    <property type="evidence" value="ECO:0007669"/>
    <property type="project" value="TreeGrafter"/>
</dbReference>
<keyword evidence="3" id="KW-0596">Phosphopantetheine</keyword>
<dbReference type="GO" id="GO:0019171">
    <property type="term" value="F:(3R)-hydroxyacyl-[acyl-carrier-protein] dehydratase activity"/>
    <property type="evidence" value="ECO:0007669"/>
    <property type="project" value="InterPro"/>
</dbReference>
<feature type="compositionally biased region" description="Pro residues" evidence="11">
    <location>
        <begin position="879"/>
        <end position="908"/>
    </location>
</feature>
<feature type="region of interest" description="Disordered" evidence="11">
    <location>
        <begin position="778"/>
        <end position="911"/>
    </location>
</feature>
<keyword evidence="6" id="KW-0276">Fatty acid metabolism</keyword>
<dbReference type="Gene3D" id="3.10.129.10">
    <property type="entry name" value="Hotdog Thioesterase"/>
    <property type="match status" value="4"/>
</dbReference>
<dbReference type="Pfam" id="PF00109">
    <property type="entry name" value="ketoacyl-synt"/>
    <property type="match status" value="2"/>
</dbReference>
<dbReference type="KEGG" id="samy:DB32_002353"/>
<dbReference type="GO" id="GO:0004312">
    <property type="term" value="F:fatty acid synthase activity"/>
    <property type="evidence" value="ECO:0007669"/>
    <property type="project" value="TreeGrafter"/>
</dbReference>
<dbReference type="CDD" id="cd01287">
    <property type="entry name" value="FabA"/>
    <property type="match status" value="2"/>
</dbReference>
<dbReference type="SUPFAM" id="SSF54637">
    <property type="entry name" value="Thioesterase/thiol ester dehydrase-isomerase"/>
    <property type="match status" value="4"/>
</dbReference>
<keyword evidence="4" id="KW-0444">Lipid biosynthesis</keyword>
<dbReference type="InterPro" id="IPR016039">
    <property type="entry name" value="Thiolase-like"/>
</dbReference>
<keyword evidence="5" id="KW-0597">Phosphoprotein</keyword>
<dbReference type="GO" id="GO:0005886">
    <property type="term" value="C:plasma membrane"/>
    <property type="evidence" value="ECO:0007669"/>
    <property type="project" value="TreeGrafter"/>
</dbReference>
<dbReference type="OrthoDB" id="5476655at2"/>
<evidence type="ECO:0000256" key="4">
    <source>
        <dbReference type="ARBA" id="ARBA00022516"/>
    </source>
</evidence>
<dbReference type="STRING" id="927083.DB32_002353"/>
<keyword evidence="10" id="KW-0808">Transferase</keyword>
<organism evidence="13 14">
    <name type="scientific">Sandaracinus amylolyticus</name>
    <dbReference type="NCBI Taxonomy" id="927083"/>
    <lineage>
        <taxon>Bacteria</taxon>
        <taxon>Pseudomonadati</taxon>
        <taxon>Myxococcota</taxon>
        <taxon>Polyangia</taxon>
        <taxon>Polyangiales</taxon>
        <taxon>Sandaracinaceae</taxon>
        <taxon>Sandaracinus</taxon>
    </lineage>
</organism>
<name>A0A0F6SEH5_9BACT</name>
<feature type="compositionally biased region" description="Polar residues" evidence="11">
    <location>
        <begin position="977"/>
        <end position="1011"/>
    </location>
</feature>
<dbReference type="InterPro" id="IPR010083">
    <property type="entry name" value="FabA"/>
</dbReference>
<dbReference type="InterPro" id="IPR013114">
    <property type="entry name" value="FabA_FabZ"/>
</dbReference>
<dbReference type="GO" id="GO:0005737">
    <property type="term" value="C:cytoplasm"/>
    <property type="evidence" value="ECO:0007669"/>
    <property type="project" value="InterPro"/>
</dbReference>